<reference evidence="2 3" key="1">
    <citation type="submission" date="2016-10" db="EMBL/GenBank/DDBJ databases">
        <authorList>
            <person name="de Groot N.N."/>
        </authorList>
    </citation>
    <scope>NUCLEOTIDE SEQUENCE [LARGE SCALE GENOMIC DNA]</scope>
    <source>
        <strain evidence="2">1</strain>
    </source>
</reference>
<dbReference type="Gene3D" id="3.40.50.150">
    <property type="entry name" value="Vaccinia Virus protein VP39"/>
    <property type="match status" value="1"/>
</dbReference>
<gene>
    <name evidence="2" type="ORF">NSMM_590010</name>
</gene>
<dbReference type="EMBL" id="FMWO01000068">
    <property type="protein sequence ID" value="SCZ86506.1"/>
    <property type="molecule type" value="Genomic_DNA"/>
</dbReference>
<dbReference type="Proteomes" id="UP000198729">
    <property type="component" value="Unassembled WGS sequence"/>
</dbReference>
<evidence type="ECO:0000313" key="2">
    <source>
        <dbReference type="EMBL" id="SCZ86506.1"/>
    </source>
</evidence>
<evidence type="ECO:0000259" key="1">
    <source>
        <dbReference type="Pfam" id="PF08241"/>
    </source>
</evidence>
<keyword evidence="3" id="KW-1185">Reference proteome</keyword>
<dbReference type="InterPro" id="IPR013216">
    <property type="entry name" value="Methyltransf_11"/>
</dbReference>
<dbReference type="STRING" id="51642.NSMM_590010"/>
<protein>
    <recommendedName>
        <fullName evidence="1">Methyltransferase type 11 domain-containing protein</fullName>
    </recommendedName>
</protein>
<feature type="domain" description="Methyltransferase type 11" evidence="1">
    <location>
        <begin position="62"/>
        <end position="153"/>
    </location>
</feature>
<proteinExistence type="predicted"/>
<dbReference type="CDD" id="cd02440">
    <property type="entry name" value="AdoMet_MTases"/>
    <property type="match status" value="1"/>
</dbReference>
<accession>A0A1G5SH23</accession>
<sequence length="291" mass="32894">MKISKEEITYKFFGIDPVEFYSGKFAGWPGAPDYLSIPKNRYDIEYDRARFLVSNIVGNCVLDIGCGSAPYGNTIRGNVPVKEIYGVDLDSVCVEHARASYDFVSIFDLNSKLPFADNFFDCVFSMDVFGHIEFRHKDHLLGEINRVTKRGGRQVHGIECGVIDYYSASPLNPGCPITNYVLQEGHVGIEDAFDLRSRWMRFFDDVVIENAFVWPLKPFASIKNISMPSELRGILASYDQAQIDAIQVVLGFLQGECREQIKKTDPELLFPDEDRPLTKHSGFVYLTATKA</sequence>
<dbReference type="OrthoDB" id="8565022at2"/>
<evidence type="ECO:0000313" key="3">
    <source>
        <dbReference type="Proteomes" id="UP000198729"/>
    </source>
</evidence>
<dbReference type="GO" id="GO:0008757">
    <property type="term" value="F:S-adenosylmethionine-dependent methyltransferase activity"/>
    <property type="evidence" value="ECO:0007669"/>
    <property type="project" value="InterPro"/>
</dbReference>
<name>A0A1G5SH23_9PROT</name>
<dbReference type="RefSeq" id="WP_090287573.1">
    <property type="nucleotide sequence ID" value="NZ_FMWO01000068.1"/>
</dbReference>
<dbReference type="Pfam" id="PF08241">
    <property type="entry name" value="Methyltransf_11"/>
    <property type="match status" value="1"/>
</dbReference>
<dbReference type="AlphaFoldDB" id="A0A1G5SH23"/>
<organism evidence="2 3">
    <name type="scientific">Nitrosomonas mobilis</name>
    <dbReference type="NCBI Taxonomy" id="51642"/>
    <lineage>
        <taxon>Bacteria</taxon>
        <taxon>Pseudomonadati</taxon>
        <taxon>Pseudomonadota</taxon>
        <taxon>Betaproteobacteria</taxon>
        <taxon>Nitrosomonadales</taxon>
        <taxon>Nitrosomonadaceae</taxon>
        <taxon>Nitrosomonas</taxon>
    </lineage>
</organism>
<dbReference type="InterPro" id="IPR029063">
    <property type="entry name" value="SAM-dependent_MTases_sf"/>
</dbReference>
<dbReference type="SUPFAM" id="SSF53335">
    <property type="entry name" value="S-adenosyl-L-methionine-dependent methyltransferases"/>
    <property type="match status" value="1"/>
</dbReference>